<dbReference type="InterPro" id="IPR036237">
    <property type="entry name" value="Xyl_isomerase-like_sf"/>
</dbReference>
<dbReference type="GO" id="GO:0016853">
    <property type="term" value="F:isomerase activity"/>
    <property type="evidence" value="ECO:0007669"/>
    <property type="project" value="UniProtKB-KW"/>
</dbReference>
<reference evidence="2 3" key="1">
    <citation type="submission" date="2023-02" db="EMBL/GenBank/DDBJ databases">
        <title>Genome sequence of Lentisphaera profundi SAORIC-696.</title>
        <authorList>
            <person name="Kim e."/>
            <person name="Cho J.-C."/>
            <person name="Choi A."/>
            <person name="Kang I."/>
        </authorList>
    </citation>
    <scope>NUCLEOTIDE SEQUENCE [LARGE SCALE GENOMIC DNA]</scope>
    <source>
        <strain evidence="2 3">SAORIC-696</strain>
    </source>
</reference>
<gene>
    <name evidence="2" type="ORF">PQO03_01720</name>
</gene>
<dbReference type="Proteomes" id="UP001214250">
    <property type="component" value="Chromosome 1"/>
</dbReference>
<sequence>MLNRRNFFKGTGALTVGSFFTASCASQSENPLFDISLAQWSLHKKLFAKELDNLQFPEFTKKTFGINAVEYVNKFFKSSEKTYLRGLKQRCDDNGVQSLIIMCDGLGQLGDANDNKRKLAVEKHHTWIEAAKYLGCHSIRVNARSKGTYEEQMERAADGLASLSQFAAQHNINVIVENHGGLSSDGDWLANVMKKVAMPNCGTLPDFGNFKEYDRYKGVKKLMPYAKGVSAKSHDFDVHGFEINTDYPRIMKLVLDAGYRGHVGIEYEGKKIGEIEGIKMTRDLLIKLRTKLSSKYSA</sequence>
<accession>A0ABY7VTT9</accession>
<dbReference type="InterPro" id="IPR013022">
    <property type="entry name" value="Xyl_isomerase-like_TIM-brl"/>
</dbReference>
<feature type="domain" description="Xylose isomerase-like TIM barrel" evidence="1">
    <location>
        <begin position="63"/>
        <end position="278"/>
    </location>
</feature>
<dbReference type="PANTHER" id="PTHR12110:SF53">
    <property type="entry name" value="BLR5974 PROTEIN"/>
    <property type="match status" value="1"/>
</dbReference>
<keyword evidence="2" id="KW-0413">Isomerase</keyword>
<organism evidence="2 3">
    <name type="scientific">Lentisphaera profundi</name>
    <dbReference type="NCBI Taxonomy" id="1658616"/>
    <lineage>
        <taxon>Bacteria</taxon>
        <taxon>Pseudomonadati</taxon>
        <taxon>Lentisphaerota</taxon>
        <taxon>Lentisphaeria</taxon>
        <taxon>Lentisphaerales</taxon>
        <taxon>Lentisphaeraceae</taxon>
        <taxon>Lentisphaera</taxon>
    </lineage>
</organism>
<dbReference type="RefSeq" id="WP_274150748.1">
    <property type="nucleotide sequence ID" value="NZ_CP117811.1"/>
</dbReference>
<evidence type="ECO:0000259" key="1">
    <source>
        <dbReference type="Pfam" id="PF01261"/>
    </source>
</evidence>
<dbReference type="Gene3D" id="3.20.20.150">
    <property type="entry name" value="Divalent-metal-dependent TIM barrel enzymes"/>
    <property type="match status" value="1"/>
</dbReference>
<dbReference type="EMBL" id="CP117811">
    <property type="protein sequence ID" value="WDE96683.1"/>
    <property type="molecule type" value="Genomic_DNA"/>
</dbReference>
<keyword evidence="3" id="KW-1185">Reference proteome</keyword>
<proteinExistence type="predicted"/>
<dbReference type="Pfam" id="PF01261">
    <property type="entry name" value="AP_endonuc_2"/>
    <property type="match status" value="1"/>
</dbReference>
<name>A0ABY7VTT9_9BACT</name>
<dbReference type="PROSITE" id="PS51257">
    <property type="entry name" value="PROKAR_LIPOPROTEIN"/>
    <property type="match status" value="1"/>
</dbReference>
<evidence type="ECO:0000313" key="3">
    <source>
        <dbReference type="Proteomes" id="UP001214250"/>
    </source>
</evidence>
<dbReference type="InterPro" id="IPR050312">
    <property type="entry name" value="IolE/XylAMocC-like"/>
</dbReference>
<evidence type="ECO:0000313" key="2">
    <source>
        <dbReference type="EMBL" id="WDE96683.1"/>
    </source>
</evidence>
<protein>
    <submittedName>
        <fullName evidence="2">Sugar phosphate isomerase/epimerase</fullName>
    </submittedName>
</protein>
<dbReference type="SUPFAM" id="SSF51658">
    <property type="entry name" value="Xylose isomerase-like"/>
    <property type="match status" value="1"/>
</dbReference>
<dbReference type="PANTHER" id="PTHR12110">
    <property type="entry name" value="HYDROXYPYRUVATE ISOMERASE"/>
    <property type="match status" value="1"/>
</dbReference>